<sequence length="327" mass="36827">SYFIVQISGTSLSGFQWLFIIENIPTFILAIIIAVFLTRGPGNARFFTPEERNFAVERLKSEGGPVEIDSNLAKAQVKFAFTDTLTYIYTVLILITGIPFYALNFYLPTLVSQLGFNDLQAQLMVIPPLIISTIFMVLSSWHSDKYQTKTINSLISFLLATIGLVGMLATRADDPSLYNLRYFFTILLACGVYSVVPVMFSWFSCNIPGQYKRSTMTAIILTSNQIGGIIGLLIFPATDAPSFFMGSSVCLAAVILSSIITIGLKFYLELLNKKRDLAILANHNYKLNDNDLKNNKRIREIAMELVEKEPNYDEVLCDRHLNWRYIT</sequence>
<accession>A0ACA9L1S9</accession>
<organism evidence="1 2">
    <name type="scientific">Dentiscutata heterogama</name>
    <dbReference type="NCBI Taxonomy" id="1316150"/>
    <lineage>
        <taxon>Eukaryota</taxon>
        <taxon>Fungi</taxon>
        <taxon>Fungi incertae sedis</taxon>
        <taxon>Mucoromycota</taxon>
        <taxon>Glomeromycotina</taxon>
        <taxon>Glomeromycetes</taxon>
        <taxon>Diversisporales</taxon>
        <taxon>Gigasporaceae</taxon>
        <taxon>Dentiscutata</taxon>
    </lineage>
</organism>
<proteinExistence type="predicted"/>
<name>A0ACA9L1S9_9GLOM</name>
<gene>
    <name evidence="1" type="ORF">DHETER_LOCUS3256</name>
</gene>
<comment type="caution">
    <text evidence="1">The sequence shown here is derived from an EMBL/GenBank/DDBJ whole genome shotgun (WGS) entry which is preliminary data.</text>
</comment>
<feature type="non-terminal residue" evidence="1">
    <location>
        <position position="1"/>
    </location>
</feature>
<dbReference type="EMBL" id="CAJVPU010002727">
    <property type="protein sequence ID" value="CAG8506572.1"/>
    <property type="molecule type" value="Genomic_DNA"/>
</dbReference>
<keyword evidence="2" id="KW-1185">Reference proteome</keyword>
<evidence type="ECO:0000313" key="2">
    <source>
        <dbReference type="Proteomes" id="UP000789702"/>
    </source>
</evidence>
<dbReference type="Proteomes" id="UP000789702">
    <property type="component" value="Unassembled WGS sequence"/>
</dbReference>
<evidence type="ECO:0000313" key="1">
    <source>
        <dbReference type="EMBL" id="CAG8506572.1"/>
    </source>
</evidence>
<reference evidence="1" key="1">
    <citation type="submission" date="2021-06" db="EMBL/GenBank/DDBJ databases">
        <authorList>
            <person name="Kallberg Y."/>
            <person name="Tangrot J."/>
            <person name="Rosling A."/>
        </authorList>
    </citation>
    <scope>NUCLEOTIDE SEQUENCE</scope>
    <source>
        <strain evidence="1">IL203A</strain>
    </source>
</reference>
<protein>
    <submittedName>
        <fullName evidence="1">5938_t:CDS:1</fullName>
    </submittedName>
</protein>